<keyword evidence="9" id="KW-1185">Reference proteome</keyword>
<dbReference type="InterPro" id="IPR029035">
    <property type="entry name" value="DHS-like_NAD/FAD-binding_dom"/>
</dbReference>
<evidence type="ECO:0000259" key="7">
    <source>
        <dbReference type="PROSITE" id="PS50305"/>
    </source>
</evidence>
<organism evidence="8 9">
    <name type="scientific">Thalassiosira pseudonana</name>
    <name type="common">Marine diatom</name>
    <name type="synonym">Cyclotella nana</name>
    <dbReference type="NCBI Taxonomy" id="35128"/>
    <lineage>
        <taxon>Eukaryota</taxon>
        <taxon>Sar</taxon>
        <taxon>Stramenopiles</taxon>
        <taxon>Ochrophyta</taxon>
        <taxon>Bacillariophyta</taxon>
        <taxon>Coscinodiscophyceae</taxon>
        <taxon>Thalassiosirophycidae</taxon>
        <taxon>Thalassiosirales</taxon>
        <taxon>Thalassiosiraceae</taxon>
        <taxon>Thalassiosira</taxon>
    </lineage>
</organism>
<evidence type="ECO:0000256" key="4">
    <source>
        <dbReference type="ARBA" id="ARBA00022833"/>
    </source>
</evidence>
<feature type="domain" description="Deacetylase sirtuin-type" evidence="7">
    <location>
        <begin position="1"/>
        <end position="241"/>
    </location>
</feature>
<dbReference type="Gene3D" id="3.40.50.1220">
    <property type="entry name" value="TPP-binding domain"/>
    <property type="match status" value="1"/>
</dbReference>
<dbReference type="RefSeq" id="XP_002296276.1">
    <property type="nucleotide sequence ID" value="XM_002296240.1"/>
</dbReference>
<evidence type="ECO:0000313" key="9">
    <source>
        <dbReference type="Proteomes" id="UP000001449"/>
    </source>
</evidence>
<evidence type="ECO:0000256" key="6">
    <source>
        <dbReference type="PROSITE-ProRule" id="PRU00236"/>
    </source>
</evidence>
<evidence type="ECO:0000256" key="3">
    <source>
        <dbReference type="ARBA" id="ARBA00022723"/>
    </source>
</evidence>
<evidence type="ECO:0000256" key="5">
    <source>
        <dbReference type="ARBA" id="ARBA00023027"/>
    </source>
</evidence>
<dbReference type="InterPro" id="IPR026591">
    <property type="entry name" value="Sirtuin_cat_small_dom_sf"/>
</dbReference>
<feature type="binding site" evidence="6">
    <location>
        <position position="104"/>
    </location>
    <ligand>
        <name>Zn(2+)</name>
        <dbReference type="ChEBI" id="CHEBI:29105"/>
    </ligand>
</feature>
<dbReference type="GO" id="GO:0070403">
    <property type="term" value="F:NAD+ binding"/>
    <property type="evidence" value="ECO:0007669"/>
    <property type="project" value="InterPro"/>
</dbReference>
<sequence>LADFRTPGSGLYDNLQKYHLPFPEAVFDLNFYKSNPAPFVHLASELWPGIKHSPTTTHSFIALLEKKGILLRNYTQNIDGLDILAGVSEEKTIECHGNFRTASCVSCKHAYDGDECERIIVEDKRAPSCKKCGGHVKPDIVFFGEGLPAKFHKSLKRDMQNADLLIVMGTSLMVSPVNMIPDMARRDCPRVLFNRELAGSFLKRNGINTRRKSYDTSEKDIFQEGDCDESIRMLCKLLDWEEELDNL</sequence>
<reference evidence="8 9" key="2">
    <citation type="journal article" date="2008" name="Nature">
        <title>The Phaeodactylum genome reveals the evolutionary history of diatom genomes.</title>
        <authorList>
            <person name="Bowler C."/>
            <person name="Allen A.E."/>
            <person name="Badger J.H."/>
            <person name="Grimwood J."/>
            <person name="Jabbari K."/>
            <person name="Kuo A."/>
            <person name="Maheswari U."/>
            <person name="Martens C."/>
            <person name="Maumus F."/>
            <person name="Otillar R.P."/>
            <person name="Rayko E."/>
            <person name="Salamov A."/>
            <person name="Vandepoele K."/>
            <person name="Beszteri B."/>
            <person name="Gruber A."/>
            <person name="Heijde M."/>
            <person name="Katinka M."/>
            <person name="Mock T."/>
            <person name="Valentin K."/>
            <person name="Verret F."/>
            <person name="Berges J.A."/>
            <person name="Brownlee C."/>
            <person name="Cadoret J.P."/>
            <person name="Chiovitti A."/>
            <person name="Choi C.J."/>
            <person name="Coesel S."/>
            <person name="De Martino A."/>
            <person name="Detter J.C."/>
            <person name="Durkin C."/>
            <person name="Falciatore A."/>
            <person name="Fournet J."/>
            <person name="Haruta M."/>
            <person name="Huysman M.J."/>
            <person name="Jenkins B.D."/>
            <person name="Jiroutova K."/>
            <person name="Jorgensen R.E."/>
            <person name="Joubert Y."/>
            <person name="Kaplan A."/>
            <person name="Kroger N."/>
            <person name="Kroth P.G."/>
            <person name="La Roche J."/>
            <person name="Lindquist E."/>
            <person name="Lommer M."/>
            <person name="Martin-Jezequel V."/>
            <person name="Lopez P.J."/>
            <person name="Lucas S."/>
            <person name="Mangogna M."/>
            <person name="McGinnis K."/>
            <person name="Medlin L.K."/>
            <person name="Montsant A."/>
            <person name="Oudot-Le Secq M.P."/>
            <person name="Napoli C."/>
            <person name="Obornik M."/>
            <person name="Parker M.S."/>
            <person name="Petit J.L."/>
            <person name="Porcel B.M."/>
            <person name="Poulsen N."/>
            <person name="Robison M."/>
            <person name="Rychlewski L."/>
            <person name="Rynearson T.A."/>
            <person name="Schmutz J."/>
            <person name="Shapiro H."/>
            <person name="Siaut M."/>
            <person name="Stanley M."/>
            <person name="Sussman M.R."/>
            <person name="Taylor A.R."/>
            <person name="Vardi A."/>
            <person name="von Dassow P."/>
            <person name="Vyverman W."/>
            <person name="Willis A."/>
            <person name="Wyrwicz L.S."/>
            <person name="Rokhsar D.S."/>
            <person name="Weissenbach J."/>
            <person name="Armbrust E.V."/>
            <person name="Green B.R."/>
            <person name="Van de Peer Y."/>
            <person name="Grigoriev I.V."/>
        </authorList>
    </citation>
    <scope>NUCLEOTIDE SEQUENCE [LARGE SCALE GENOMIC DNA]</scope>
    <source>
        <strain evidence="8 9">CCMP1335</strain>
    </source>
</reference>
<dbReference type="GO" id="GO:0005634">
    <property type="term" value="C:nucleus"/>
    <property type="evidence" value="ECO:0000318"/>
    <property type="project" value="GO_Central"/>
</dbReference>
<feature type="binding site" evidence="6">
    <location>
        <position position="129"/>
    </location>
    <ligand>
        <name>Zn(2+)</name>
        <dbReference type="ChEBI" id="CHEBI:29105"/>
    </ligand>
</feature>
<keyword evidence="5" id="KW-0520">NAD</keyword>
<keyword evidence="3 6" id="KW-0479">Metal-binding</keyword>
<dbReference type="InParanoid" id="B5YNI0"/>
<dbReference type="PANTHER" id="PTHR11085">
    <property type="entry name" value="NAD-DEPENDENT PROTEIN DEACYLASE SIRTUIN-5, MITOCHONDRIAL-RELATED"/>
    <property type="match status" value="1"/>
</dbReference>
<dbReference type="PaxDb" id="35128-Thaps16405"/>
<dbReference type="InterPro" id="IPR050134">
    <property type="entry name" value="NAD-dep_sirtuin_deacylases"/>
</dbReference>
<dbReference type="AlphaFoldDB" id="B5YNI0"/>
<gene>
    <name evidence="8" type="ORF">THAPS_16405</name>
</gene>
<dbReference type="InterPro" id="IPR026590">
    <property type="entry name" value="Ssirtuin_cat_dom"/>
</dbReference>
<evidence type="ECO:0000256" key="2">
    <source>
        <dbReference type="ARBA" id="ARBA00022679"/>
    </source>
</evidence>
<protein>
    <submittedName>
        <fullName evidence="8">SIR2-like transcriptional regulatory protein</fullName>
    </submittedName>
</protein>
<dbReference type="HOGENOM" id="CLU_023643_7_0_1"/>
<dbReference type="GO" id="GO:0046872">
    <property type="term" value="F:metal ion binding"/>
    <property type="evidence" value="ECO:0007669"/>
    <property type="project" value="UniProtKB-KW"/>
</dbReference>
<proteinExistence type="predicted"/>
<name>B5YNI0_THAPS</name>
<dbReference type="PANTHER" id="PTHR11085:SF6">
    <property type="entry name" value="NAD-DEPENDENT PROTEIN DEACETYLASE SIRTUIN-2"/>
    <property type="match status" value="1"/>
</dbReference>
<dbReference type="Proteomes" id="UP000001449">
    <property type="component" value="Chromosome 7"/>
</dbReference>
<dbReference type="PROSITE" id="PS50305">
    <property type="entry name" value="SIRTUIN"/>
    <property type="match status" value="1"/>
</dbReference>
<dbReference type="GeneID" id="7447134"/>
<dbReference type="KEGG" id="tps:THAPS_16405"/>
<keyword evidence="4 6" id="KW-0862">Zinc</keyword>
<feature type="non-terminal residue" evidence="8">
    <location>
        <position position="1"/>
    </location>
</feature>
<evidence type="ECO:0000313" key="8">
    <source>
        <dbReference type="EMBL" id="ACI64993.1"/>
    </source>
</evidence>
<feature type="active site" description="Proton acceptor" evidence="6">
    <location>
        <position position="96"/>
    </location>
</feature>
<dbReference type="EMBL" id="CP001160">
    <property type="protein sequence ID" value="ACI64993.1"/>
    <property type="molecule type" value="Genomic_DNA"/>
</dbReference>
<feature type="binding site" evidence="6">
    <location>
        <position position="107"/>
    </location>
    <ligand>
        <name>Zn(2+)</name>
        <dbReference type="ChEBI" id="CHEBI:29105"/>
    </ligand>
</feature>
<dbReference type="GO" id="GO:0000183">
    <property type="term" value="P:rDNA heterochromatin formation"/>
    <property type="evidence" value="ECO:0000318"/>
    <property type="project" value="GO_Central"/>
</dbReference>
<reference evidence="8 9" key="1">
    <citation type="journal article" date="2004" name="Science">
        <title>The genome of the diatom Thalassiosira pseudonana: ecology, evolution, and metabolism.</title>
        <authorList>
            <person name="Armbrust E.V."/>
            <person name="Berges J.A."/>
            <person name="Bowler C."/>
            <person name="Green B.R."/>
            <person name="Martinez D."/>
            <person name="Putnam N.H."/>
            <person name="Zhou S."/>
            <person name="Allen A.E."/>
            <person name="Apt K.E."/>
            <person name="Bechner M."/>
            <person name="Brzezinski M.A."/>
            <person name="Chaal B.K."/>
            <person name="Chiovitti A."/>
            <person name="Davis A.K."/>
            <person name="Demarest M.S."/>
            <person name="Detter J.C."/>
            <person name="Glavina T."/>
            <person name="Goodstein D."/>
            <person name="Hadi M.Z."/>
            <person name="Hellsten U."/>
            <person name="Hildebrand M."/>
            <person name="Jenkins B.D."/>
            <person name="Jurka J."/>
            <person name="Kapitonov V.V."/>
            <person name="Kroger N."/>
            <person name="Lau W.W."/>
            <person name="Lane T.W."/>
            <person name="Larimer F.W."/>
            <person name="Lippmeier J.C."/>
            <person name="Lucas S."/>
            <person name="Medina M."/>
            <person name="Montsant A."/>
            <person name="Obornik M."/>
            <person name="Parker M.S."/>
            <person name="Palenik B."/>
            <person name="Pazour G.J."/>
            <person name="Richardson P.M."/>
            <person name="Rynearson T.A."/>
            <person name="Saito M.A."/>
            <person name="Schwartz D.C."/>
            <person name="Thamatrakoln K."/>
            <person name="Valentin K."/>
            <person name="Vardi A."/>
            <person name="Wilkerson F.P."/>
            <person name="Rokhsar D.S."/>
        </authorList>
    </citation>
    <scope>NUCLEOTIDE SEQUENCE [LARGE SCALE GENOMIC DNA]</scope>
    <source>
        <strain evidence="8 9">CCMP1335</strain>
    </source>
</reference>
<evidence type="ECO:0000256" key="1">
    <source>
        <dbReference type="ARBA" id="ARBA00001947"/>
    </source>
</evidence>
<comment type="cofactor">
    <cofactor evidence="1">
        <name>Zn(2+)</name>
        <dbReference type="ChEBI" id="CHEBI:29105"/>
    </cofactor>
</comment>
<dbReference type="GO" id="GO:0017136">
    <property type="term" value="F:histone deacetylase activity, NAD-dependent"/>
    <property type="evidence" value="ECO:0000318"/>
    <property type="project" value="GO_Central"/>
</dbReference>
<feature type="binding site" evidence="6">
    <location>
        <position position="132"/>
    </location>
    <ligand>
        <name>Zn(2+)</name>
        <dbReference type="ChEBI" id="CHEBI:29105"/>
    </ligand>
</feature>
<dbReference type="SUPFAM" id="SSF52467">
    <property type="entry name" value="DHS-like NAD/FAD-binding domain"/>
    <property type="match status" value="1"/>
</dbReference>
<dbReference type="Pfam" id="PF02146">
    <property type="entry name" value="SIR2"/>
    <property type="match status" value="1"/>
</dbReference>
<accession>B5YNI0</accession>
<dbReference type="eggNOG" id="KOG2682">
    <property type="taxonomic scope" value="Eukaryota"/>
</dbReference>
<feature type="non-terminal residue" evidence="8">
    <location>
        <position position="247"/>
    </location>
</feature>
<keyword evidence="2" id="KW-0808">Transferase</keyword>
<dbReference type="InterPro" id="IPR003000">
    <property type="entry name" value="Sirtuin"/>
</dbReference>
<dbReference type="STRING" id="35128.B5YNI0"/>
<dbReference type="Gene3D" id="3.30.1600.10">
    <property type="entry name" value="SIR2/SIRT2 'Small Domain"/>
    <property type="match status" value="1"/>
</dbReference>